<gene>
    <name evidence="1" type="ORF">G2W53_016014</name>
</gene>
<accession>A0A835C6F6</accession>
<dbReference type="Proteomes" id="UP000634136">
    <property type="component" value="Unassembled WGS sequence"/>
</dbReference>
<protein>
    <submittedName>
        <fullName evidence="1">Uncharacterized protein</fullName>
    </submittedName>
</protein>
<dbReference type="AlphaFoldDB" id="A0A835C6F6"/>
<proteinExistence type="predicted"/>
<dbReference type="EMBL" id="JAAIUW010000005">
    <property type="protein sequence ID" value="KAF7833681.1"/>
    <property type="molecule type" value="Genomic_DNA"/>
</dbReference>
<reference evidence="1" key="1">
    <citation type="submission" date="2020-09" db="EMBL/GenBank/DDBJ databases">
        <title>Genome-Enabled Discovery of Anthraquinone Biosynthesis in Senna tora.</title>
        <authorList>
            <person name="Kang S.-H."/>
            <person name="Pandey R.P."/>
            <person name="Lee C.-M."/>
            <person name="Sim J.-S."/>
            <person name="Jeong J.-T."/>
            <person name="Choi B.-S."/>
            <person name="Jung M."/>
            <person name="Ginzburg D."/>
            <person name="Zhao K."/>
            <person name="Won S.Y."/>
            <person name="Oh T.-J."/>
            <person name="Yu Y."/>
            <person name="Kim N.-H."/>
            <person name="Lee O.R."/>
            <person name="Lee T.-H."/>
            <person name="Bashyal P."/>
            <person name="Kim T.-S."/>
            <person name="Lee W.-H."/>
            <person name="Kawkins C."/>
            <person name="Kim C.-K."/>
            <person name="Kim J.S."/>
            <person name="Ahn B.O."/>
            <person name="Rhee S.Y."/>
            <person name="Sohng J.K."/>
        </authorList>
    </citation>
    <scope>NUCLEOTIDE SEQUENCE</scope>
    <source>
        <tissue evidence="1">Leaf</tissue>
    </source>
</reference>
<evidence type="ECO:0000313" key="1">
    <source>
        <dbReference type="EMBL" id="KAF7833681.1"/>
    </source>
</evidence>
<name>A0A835C6F6_9FABA</name>
<sequence length="41" mass="4096">MATINAHTEAAQLNVTSPAAVAPAKHSLPPAKTVDSQSVAV</sequence>
<comment type="caution">
    <text evidence="1">The sequence shown here is derived from an EMBL/GenBank/DDBJ whole genome shotgun (WGS) entry which is preliminary data.</text>
</comment>
<evidence type="ECO:0000313" key="2">
    <source>
        <dbReference type="Proteomes" id="UP000634136"/>
    </source>
</evidence>
<organism evidence="1 2">
    <name type="scientific">Senna tora</name>
    <dbReference type="NCBI Taxonomy" id="362788"/>
    <lineage>
        <taxon>Eukaryota</taxon>
        <taxon>Viridiplantae</taxon>
        <taxon>Streptophyta</taxon>
        <taxon>Embryophyta</taxon>
        <taxon>Tracheophyta</taxon>
        <taxon>Spermatophyta</taxon>
        <taxon>Magnoliopsida</taxon>
        <taxon>eudicotyledons</taxon>
        <taxon>Gunneridae</taxon>
        <taxon>Pentapetalae</taxon>
        <taxon>rosids</taxon>
        <taxon>fabids</taxon>
        <taxon>Fabales</taxon>
        <taxon>Fabaceae</taxon>
        <taxon>Caesalpinioideae</taxon>
        <taxon>Cassia clade</taxon>
        <taxon>Senna</taxon>
    </lineage>
</organism>
<keyword evidence="2" id="KW-1185">Reference proteome</keyword>